<accession>A0A1H6DZM7</accession>
<dbReference type="EMBL" id="FNVB01000008">
    <property type="protein sequence ID" value="SEG90798.1"/>
    <property type="molecule type" value="Genomic_DNA"/>
</dbReference>
<evidence type="ECO:0000313" key="2">
    <source>
        <dbReference type="EMBL" id="SEG90798.1"/>
    </source>
</evidence>
<reference evidence="2" key="1">
    <citation type="submission" date="2016-10" db="EMBL/GenBank/DDBJ databases">
        <authorList>
            <person name="de Groot N.N."/>
        </authorList>
    </citation>
    <scope>NUCLEOTIDE SEQUENCE [LARGE SCALE GENOMIC DNA]</scope>
    <source>
        <strain evidence="2">ATCC 20501</strain>
    </source>
</reference>
<dbReference type="Proteomes" id="UP000199690">
    <property type="component" value="Unassembled WGS sequence"/>
</dbReference>
<feature type="region of interest" description="Disordered" evidence="1">
    <location>
        <begin position="1"/>
        <end position="35"/>
    </location>
</feature>
<evidence type="ECO:0000313" key="3">
    <source>
        <dbReference type="EMBL" id="SFD93918.1"/>
    </source>
</evidence>
<accession>A0A1I1WHP9</accession>
<dbReference type="Proteomes" id="UP000236729">
    <property type="component" value="Unassembled WGS sequence"/>
</dbReference>
<dbReference type="SMR" id="A0A1H6DZM7"/>
<organism evidence="2 5">
    <name type="scientific">Saccharopolyspora kobensis</name>
    <dbReference type="NCBI Taxonomy" id="146035"/>
    <lineage>
        <taxon>Bacteria</taxon>
        <taxon>Bacillati</taxon>
        <taxon>Actinomycetota</taxon>
        <taxon>Actinomycetes</taxon>
        <taxon>Pseudonocardiales</taxon>
        <taxon>Pseudonocardiaceae</taxon>
        <taxon>Saccharopolyspora</taxon>
    </lineage>
</organism>
<dbReference type="NCBIfam" id="TIGR01537">
    <property type="entry name" value="portal_HK97"/>
    <property type="match status" value="1"/>
</dbReference>
<dbReference type="RefSeq" id="WP_093354409.1">
    <property type="nucleotide sequence ID" value="NZ_FNVB01000008.1"/>
</dbReference>
<evidence type="ECO:0000313" key="4">
    <source>
        <dbReference type="Proteomes" id="UP000199690"/>
    </source>
</evidence>
<proteinExistence type="predicted"/>
<dbReference type="InterPro" id="IPR006427">
    <property type="entry name" value="Portal_HK97"/>
</dbReference>
<dbReference type="InterPro" id="IPR006944">
    <property type="entry name" value="Phage/GTA_portal"/>
</dbReference>
<dbReference type="Pfam" id="PF04860">
    <property type="entry name" value="Phage_portal"/>
    <property type="match status" value="1"/>
</dbReference>
<gene>
    <name evidence="2" type="ORF">SAMN02982929_05315</name>
    <name evidence="3" type="ORF">SAMN05216506_107291</name>
</gene>
<keyword evidence="4" id="KW-1185">Reference proteome</keyword>
<feature type="region of interest" description="Disordered" evidence="1">
    <location>
        <begin position="581"/>
        <end position="603"/>
    </location>
</feature>
<name>A0A1H6DZM7_9PSEU</name>
<sequence>MPFLRNALNRRGAEHRSSNRRAMPPLRGNGSSAGVSVTPEKALQIGAVYSCVRLLSETGSMLPVGVYRAQSGGRVRVDDHPLVPLITDAPNPNLDSAEFFRQLLAWQLLRGNAYAYVQRNRGGDPVGLWPIAPTSVEPRRTDSGRLVYAVTLADDEFAPITERRGLVGAENMLHYRALGLGLEGLSPIGLARQSVGTAWAAASYIGGFFERDASPGGVVSVPDELSDQAYERLEQQWRDLHEGFDRSHRLAILEAGARWEKVSLSPADAAFIDTHKLTRADIAGIYGVPPHMIGDVEKSTSWGSGIEQQSLGYVVYALQPWLVRLEKVTARLRGIGAADIYLRFNTDELVRGDIASRYNAYAQGRQWGWLSANDVRKAEDEDPIADGDTYLSPVNMVPAGETAPAVQRAALAAPRFERRAALAPADEAPGDVTRHREALADLFTELRDQVLAVHGAPRTRDATDVHAELGDPSWVERLAALLLDLALPLAASVGNDVAHALGGAFRVEWARAYLETNADHAADTILTTITKDVREALADDDTGREALVELFARLIETRSGELARGRVNEVTNFARHEAARQAGAKSKTWRSTGTETRPSHAAADGQTVAIDEQFTVGGRRGRWPRDHRLGVDEVAGCDCTVTFT</sequence>
<evidence type="ECO:0000313" key="5">
    <source>
        <dbReference type="Proteomes" id="UP000236729"/>
    </source>
</evidence>
<evidence type="ECO:0000256" key="1">
    <source>
        <dbReference type="SAM" id="MobiDB-lite"/>
    </source>
</evidence>
<dbReference type="AlphaFoldDB" id="A0A1H6DZM7"/>
<dbReference type="EMBL" id="FOME01000007">
    <property type="protein sequence ID" value="SFD93918.1"/>
    <property type="molecule type" value="Genomic_DNA"/>
</dbReference>
<protein>
    <submittedName>
        <fullName evidence="2">Phage portal protein, HK97 family</fullName>
    </submittedName>
</protein>
<reference evidence="4 5" key="2">
    <citation type="submission" date="2016-10" db="EMBL/GenBank/DDBJ databases">
        <authorList>
            <person name="Varghese N."/>
            <person name="Submissions S."/>
        </authorList>
    </citation>
    <scope>NUCLEOTIDE SEQUENCE [LARGE SCALE GENOMIC DNA]</scope>
    <source>
        <strain evidence="5">ATCC 20501</strain>
        <strain evidence="3 4">CGMCC 4.3529</strain>
    </source>
</reference>